<dbReference type="AlphaFoldDB" id="A0A3G8GYM3"/>
<gene>
    <name evidence="3" type="ORF">EHF44_07375</name>
</gene>
<organism evidence="3 4">
    <name type="scientific">Cupriavidus pauculus</name>
    <dbReference type="NCBI Taxonomy" id="82633"/>
    <lineage>
        <taxon>Bacteria</taxon>
        <taxon>Pseudomonadati</taxon>
        <taxon>Pseudomonadota</taxon>
        <taxon>Betaproteobacteria</taxon>
        <taxon>Burkholderiales</taxon>
        <taxon>Burkholderiaceae</taxon>
        <taxon>Cupriavidus</taxon>
    </lineage>
</organism>
<feature type="transmembrane region" description="Helical" evidence="1">
    <location>
        <begin position="251"/>
        <end position="271"/>
    </location>
</feature>
<feature type="transmembrane region" description="Helical" evidence="1">
    <location>
        <begin position="98"/>
        <end position="120"/>
    </location>
</feature>
<dbReference type="InterPro" id="IPR025513">
    <property type="entry name" value="DUF4401"/>
</dbReference>
<dbReference type="EMBL" id="CP033969">
    <property type="protein sequence ID" value="AZG13278.1"/>
    <property type="molecule type" value="Genomic_DNA"/>
</dbReference>
<evidence type="ECO:0000313" key="4">
    <source>
        <dbReference type="Proteomes" id="UP000270411"/>
    </source>
</evidence>
<protein>
    <submittedName>
        <fullName evidence="3">DUF4401 domain-containing protein</fullName>
    </submittedName>
</protein>
<evidence type="ECO:0000259" key="2">
    <source>
        <dbReference type="Pfam" id="PF14351"/>
    </source>
</evidence>
<dbReference type="OrthoDB" id="8971045at2"/>
<feature type="transmembrane region" description="Helical" evidence="1">
    <location>
        <begin position="151"/>
        <end position="173"/>
    </location>
</feature>
<dbReference type="RefSeq" id="WP_124683139.1">
    <property type="nucleotide sequence ID" value="NZ_CP033969.1"/>
</dbReference>
<feature type="transmembrane region" description="Helical" evidence="1">
    <location>
        <begin position="220"/>
        <end position="239"/>
    </location>
</feature>
<keyword evidence="1" id="KW-0472">Membrane</keyword>
<dbReference type="Pfam" id="PF14351">
    <property type="entry name" value="DUF4401"/>
    <property type="match status" value="1"/>
</dbReference>
<feature type="transmembrane region" description="Helical" evidence="1">
    <location>
        <begin position="179"/>
        <end position="200"/>
    </location>
</feature>
<sequence length="375" mass="38801">MNPDQIERSLWQRLAARGAVQGDFTPTLRTPWPIRLLMGGAGWLGALFFQMFLIGTVFAAARGNGPAMAITGLVMIGIAIVLYRLTARDGGRIALGQFALALSLGGQGLAIAGVGEAIGFHSFLQVAPFWLGIAVFEAVLFAAVPDRLHRFLAALGAWVALAVAACIGLGDVVAPRWTAVPIALAPLSAAAFALVLAFVLREDAIAARGPHDLWEPAADATLLGALAAALVVTGLAHPADLLFGTSTVWRGHGAWLAGALLGAVLVSLVLIECKRLACAPPLCAALLGLAIAFSALMVYAPAVTAGVLALALALRRGSRPWLGLAIATVLIGFAWYYGTLHWTLLAKSITLAAAGALLLAARAVLARLPRKETAA</sequence>
<feature type="transmembrane region" description="Helical" evidence="1">
    <location>
        <begin position="36"/>
        <end position="61"/>
    </location>
</feature>
<accession>A0A3G8GYM3</accession>
<feature type="transmembrane region" description="Helical" evidence="1">
    <location>
        <begin position="67"/>
        <end position="86"/>
    </location>
</feature>
<feature type="transmembrane region" description="Helical" evidence="1">
    <location>
        <begin position="344"/>
        <end position="365"/>
    </location>
</feature>
<feature type="transmembrane region" description="Helical" evidence="1">
    <location>
        <begin position="321"/>
        <end position="338"/>
    </location>
</feature>
<dbReference type="Proteomes" id="UP000270411">
    <property type="component" value="Chromosome 1"/>
</dbReference>
<feature type="transmembrane region" description="Helical" evidence="1">
    <location>
        <begin position="126"/>
        <end position="144"/>
    </location>
</feature>
<name>A0A3G8GYM3_9BURK</name>
<proteinExistence type="predicted"/>
<keyword evidence="1" id="KW-0812">Transmembrane</keyword>
<evidence type="ECO:0000313" key="3">
    <source>
        <dbReference type="EMBL" id="AZG13278.1"/>
    </source>
</evidence>
<dbReference type="KEGG" id="cpau:EHF44_07375"/>
<feature type="domain" description="DUF4401" evidence="2">
    <location>
        <begin position="31"/>
        <end position="367"/>
    </location>
</feature>
<keyword evidence="1" id="KW-1133">Transmembrane helix</keyword>
<evidence type="ECO:0000256" key="1">
    <source>
        <dbReference type="SAM" id="Phobius"/>
    </source>
</evidence>
<reference evidence="4" key="1">
    <citation type="submission" date="2018-11" db="EMBL/GenBank/DDBJ databases">
        <title>FDA dAtabase for Regulatory Grade micrObial Sequences (FDA-ARGOS): Supporting development and validation of Infectious Disease Dx tests.</title>
        <authorList>
            <person name="Goldberg B."/>
            <person name="Campos J."/>
            <person name="Tallon L."/>
            <person name="Sadzewicz L."/>
            <person name="Zhao X."/>
            <person name="Vavikolanu K."/>
            <person name="Mehta A."/>
            <person name="Aluvathingal J."/>
            <person name="Nadendla S."/>
            <person name="Geyer C."/>
            <person name="Nandy P."/>
            <person name="Yan Y."/>
            <person name="Sichtig H."/>
        </authorList>
    </citation>
    <scope>NUCLEOTIDE SEQUENCE [LARGE SCALE GENOMIC DNA]</scope>
    <source>
        <strain evidence="4">FDAARGOS_614</strain>
    </source>
</reference>